<protein>
    <submittedName>
        <fullName evidence="8">ABC transporter permease</fullName>
    </submittedName>
</protein>
<evidence type="ECO:0000259" key="7">
    <source>
        <dbReference type="SMART" id="SM00079"/>
    </source>
</evidence>
<evidence type="ECO:0000256" key="2">
    <source>
        <dbReference type="ARBA" id="ARBA00010333"/>
    </source>
</evidence>
<dbReference type="OrthoDB" id="368476at2"/>
<dbReference type="PROSITE" id="PS01039">
    <property type="entry name" value="SBP_BACTERIAL_3"/>
    <property type="match status" value="1"/>
</dbReference>
<dbReference type="SUPFAM" id="SSF53850">
    <property type="entry name" value="Periplasmic binding protein-like II"/>
    <property type="match status" value="1"/>
</dbReference>
<feature type="signal peptide" evidence="5">
    <location>
        <begin position="1"/>
        <end position="26"/>
    </location>
</feature>
<organism evidence="8 9">
    <name type="scientific">Caballeronia mineralivorans PML1(12)</name>
    <dbReference type="NCBI Taxonomy" id="908627"/>
    <lineage>
        <taxon>Bacteria</taxon>
        <taxon>Pseudomonadati</taxon>
        <taxon>Pseudomonadota</taxon>
        <taxon>Betaproteobacteria</taxon>
        <taxon>Burkholderiales</taxon>
        <taxon>Burkholderiaceae</taxon>
        <taxon>Caballeronia</taxon>
    </lineage>
</organism>
<evidence type="ECO:0000259" key="6">
    <source>
        <dbReference type="SMART" id="SM00062"/>
    </source>
</evidence>
<dbReference type="GO" id="GO:0016020">
    <property type="term" value="C:membrane"/>
    <property type="evidence" value="ECO:0007669"/>
    <property type="project" value="InterPro"/>
</dbReference>
<dbReference type="Gene3D" id="3.40.190.10">
    <property type="entry name" value="Periplasmic binding protein-like II"/>
    <property type="match status" value="2"/>
</dbReference>
<sequence>MKLTQAFSALALAVLVSVAAAPAARAADDTIRVATDATFPPLEFVKDGKRTGFDIELIEAMAKTIGKKVQWVDIDFKGLIPGLIANRFDVAASGIYMTDERRKVVDFTDPYYKGGLVVLVRKNDTSIKTPADLDGKKVTVQVGTKSVAFLKDNYPKVQRVEVEKNQEMFDLVNIGRADAAVTGRPAAVEYAKVQPNVRVLDKGLTTELYGFALRKDETALTAEMNKALQTLRANGTYDALTTKWFGKQ</sequence>
<dbReference type="EMBL" id="AEJF01000075">
    <property type="protein sequence ID" value="KLU26303.1"/>
    <property type="molecule type" value="Genomic_DNA"/>
</dbReference>
<dbReference type="InterPro" id="IPR001638">
    <property type="entry name" value="Solute-binding_3/MltF_N"/>
</dbReference>
<feature type="domain" description="Solute-binding protein family 3/N-terminal" evidence="6">
    <location>
        <begin position="30"/>
        <end position="248"/>
    </location>
</feature>
<gene>
    <name evidence="8" type="ORF">EOS_11020</name>
</gene>
<dbReference type="Proteomes" id="UP000035963">
    <property type="component" value="Unassembled WGS sequence"/>
</dbReference>
<dbReference type="RefSeq" id="WP_047846649.1">
    <property type="nucleotide sequence ID" value="NZ_AEJF01000075.1"/>
</dbReference>
<comment type="similarity">
    <text evidence="2 4">Belongs to the bacterial solute-binding protein 3 family.</text>
</comment>
<evidence type="ECO:0000256" key="5">
    <source>
        <dbReference type="SAM" id="SignalP"/>
    </source>
</evidence>
<evidence type="ECO:0000313" key="9">
    <source>
        <dbReference type="Proteomes" id="UP000035963"/>
    </source>
</evidence>
<dbReference type="PATRIC" id="fig|908627.4.peg.2442"/>
<dbReference type="SMART" id="SM00062">
    <property type="entry name" value="PBPb"/>
    <property type="match status" value="1"/>
</dbReference>
<dbReference type="InterPro" id="IPR001320">
    <property type="entry name" value="Iontro_rcpt_C"/>
</dbReference>
<comment type="subcellular location">
    <subcellularLocation>
        <location evidence="1">Cell envelope</location>
    </subcellularLocation>
</comment>
<name>A0A0J1G2A1_9BURK</name>
<evidence type="ECO:0000256" key="1">
    <source>
        <dbReference type="ARBA" id="ARBA00004196"/>
    </source>
</evidence>
<evidence type="ECO:0000256" key="4">
    <source>
        <dbReference type="RuleBase" id="RU003744"/>
    </source>
</evidence>
<keyword evidence="9" id="KW-1185">Reference proteome</keyword>
<feature type="chain" id="PRO_5005251328" evidence="5">
    <location>
        <begin position="27"/>
        <end position="248"/>
    </location>
</feature>
<dbReference type="InterPro" id="IPR018313">
    <property type="entry name" value="SBP_3_CS"/>
</dbReference>
<dbReference type="SMART" id="SM00079">
    <property type="entry name" value="PBPe"/>
    <property type="match status" value="1"/>
</dbReference>
<feature type="domain" description="Ionotropic glutamate receptor C-terminal" evidence="7">
    <location>
        <begin position="30"/>
        <end position="247"/>
    </location>
</feature>
<dbReference type="GO" id="GO:0030313">
    <property type="term" value="C:cell envelope"/>
    <property type="evidence" value="ECO:0007669"/>
    <property type="project" value="UniProtKB-SubCell"/>
</dbReference>
<keyword evidence="3 5" id="KW-0732">Signal</keyword>
<dbReference type="PANTHER" id="PTHR35936:SF38">
    <property type="entry name" value="GLUTAMINE-BINDING PERIPLASMIC PROTEIN"/>
    <property type="match status" value="1"/>
</dbReference>
<comment type="caution">
    <text evidence="8">The sequence shown here is derived from an EMBL/GenBank/DDBJ whole genome shotgun (WGS) entry which is preliminary data.</text>
</comment>
<evidence type="ECO:0000256" key="3">
    <source>
        <dbReference type="ARBA" id="ARBA00022729"/>
    </source>
</evidence>
<dbReference type="AlphaFoldDB" id="A0A0J1G2A1"/>
<evidence type="ECO:0000313" key="8">
    <source>
        <dbReference type="EMBL" id="KLU26303.1"/>
    </source>
</evidence>
<reference evidence="8 9" key="1">
    <citation type="journal article" date="2015" name="Genome Announc.">
        <title>Draft Genome Sequence of Burkholderia sp. Strain PML1(12), an Ectomycorrhizosphere-Inhabiting Bacterium with Effective Mineral-Weathering Ability.</title>
        <authorList>
            <person name="Uroz S."/>
            <person name="Oger P."/>
        </authorList>
    </citation>
    <scope>NUCLEOTIDE SEQUENCE [LARGE SCALE GENOMIC DNA]</scope>
    <source>
        <strain evidence="9">PML1(12)</strain>
    </source>
</reference>
<dbReference type="GO" id="GO:0015276">
    <property type="term" value="F:ligand-gated monoatomic ion channel activity"/>
    <property type="evidence" value="ECO:0007669"/>
    <property type="project" value="InterPro"/>
</dbReference>
<proteinExistence type="inferred from homology"/>
<dbReference type="Pfam" id="PF00497">
    <property type="entry name" value="SBP_bac_3"/>
    <property type="match status" value="1"/>
</dbReference>
<dbReference type="PANTHER" id="PTHR35936">
    <property type="entry name" value="MEMBRANE-BOUND LYTIC MUREIN TRANSGLYCOSYLASE F"/>
    <property type="match status" value="1"/>
</dbReference>
<accession>A0A0J1G2A1</accession>